<dbReference type="AlphaFoldDB" id="A0A5D4H340"/>
<comment type="caution">
    <text evidence="8">The sequence shown here is derived from an EMBL/GenBank/DDBJ whole genome shotgun (WGS) entry which is preliminary data.</text>
</comment>
<dbReference type="EMBL" id="VTAV01000012">
    <property type="protein sequence ID" value="TYR34449.1"/>
    <property type="molecule type" value="Genomic_DNA"/>
</dbReference>
<protein>
    <submittedName>
        <fullName evidence="8">Mechanosensitive ion channel</fullName>
    </submittedName>
</protein>
<proteinExistence type="inferred from homology"/>
<comment type="similarity">
    <text evidence="2">Belongs to the MscS (TC 1.A.23) family.</text>
</comment>
<dbReference type="GO" id="GO:0008381">
    <property type="term" value="F:mechanosensitive monoatomic ion channel activity"/>
    <property type="evidence" value="ECO:0007669"/>
    <property type="project" value="UniProtKB-ARBA"/>
</dbReference>
<name>A0A5D4H340_9SPHI</name>
<accession>A0A5D4H340</accession>
<evidence type="ECO:0000256" key="4">
    <source>
        <dbReference type="ARBA" id="ARBA00022989"/>
    </source>
</evidence>
<feature type="transmembrane region" description="Helical" evidence="6">
    <location>
        <begin position="371"/>
        <end position="389"/>
    </location>
</feature>
<dbReference type="InterPro" id="IPR010920">
    <property type="entry name" value="LSM_dom_sf"/>
</dbReference>
<evidence type="ECO:0000256" key="2">
    <source>
        <dbReference type="ARBA" id="ARBA00008017"/>
    </source>
</evidence>
<reference evidence="8 9" key="1">
    <citation type="submission" date="2019-08" db="EMBL/GenBank/DDBJ databases">
        <title>Phlebobacter frassis gen. nov. sp. nov., a new member of family Sphingobacteriaceae isolated from sand fly rearing media.</title>
        <authorList>
            <person name="Kakumanu M.L."/>
            <person name="Marayati B.F."/>
            <person name="Wada-Katsumata A."/>
            <person name="Wasserberg G."/>
            <person name="Schal C."/>
            <person name="Apperson C.S."/>
            <person name="Ponnusamy L."/>
        </authorList>
    </citation>
    <scope>NUCLEOTIDE SEQUENCE [LARGE SCALE GENOMIC DNA]</scope>
    <source>
        <strain evidence="8 9">SSI9</strain>
    </source>
</reference>
<gene>
    <name evidence="8" type="ORF">FXV77_15625</name>
</gene>
<feature type="transmembrane region" description="Helical" evidence="6">
    <location>
        <begin position="535"/>
        <end position="556"/>
    </location>
</feature>
<dbReference type="InterPro" id="IPR006685">
    <property type="entry name" value="MscS_channel_2nd"/>
</dbReference>
<dbReference type="Gene3D" id="1.10.287.1260">
    <property type="match status" value="1"/>
</dbReference>
<dbReference type="Pfam" id="PF00924">
    <property type="entry name" value="MS_channel_2nd"/>
    <property type="match status" value="1"/>
</dbReference>
<dbReference type="SUPFAM" id="SSF82861">
    <property type="entry name" value="Mechanosensitive channel protein MscS (YggB), transmembrane region"/>
    <property type="match status" value="1"/>
</dbReference>
<evidence type="ECO:0000259" key="7">
    <source>
        <dbReference type="Pfam" id="PF00924"/>
    </source>
</evidence>
<evidence type="ECO:0000256" key="6">
    <source>
        <dbReference type="SAM" id="Phobius"/>
    </source>
</evidence>
<feature type="transmembrane region" description="Helical" evidence="6">
    <location>
        <begin position="257"/>
        <end position="275"/>
    </location>
</feature>
<evidence type="ECO:0000313" key="8">
    <source>
        <dbReference type="EMBL" id="TYR34449.1"/>
    </source>
</evidence>
<feature type="domain" description="Mechanosensitive ion channel MscS" evidence="7">
    <location>
        <begin position="576"/>
        <end position="642"/>
    </location>
</feature>
<dbReference type="PANTHER" id="PTHR30347">
    <property type="entry name" value="POTASSIUM CHANNEL RELATED"/>
    <property type="match status" value="1"/>
</dbReference>
<dbReference type="InterPro" id="IPR052702">
    <property type="entry name" value="MscS-like_channel"/>
</dbReference>
<dbReference type="PANTHER" id="PTHR30347:SF1">
    <property type="entry name" value="MECHANOSENSITIVE CHANNEL MSCK"/>
    <property type="match status" value="1"/>
</dbReference>
<feature type="transmembrane region" description="Helical" evidence="6">
    <location>
        <begin position="281"/>
        <end position="298"/>
    </location>
</feature>
<feature type="transmembrane region" description="Helical" evidence="6">
    <location>
        <begin position="218"/>
        <end position="236"/>
    </location>
</feature>
<feature type="transmembrane region" description="Helical" evidence="6">
    <location>
        <begin position="334"/>
        <end position="351"/>
    </location>
</feature>
<dbReference type="GO" id="GO:0016020">
    <property type="term" value="C:membrane"/>
    <property type="evidence" value="ECO:0007669"/>
    <property type="project" value="UniProtKB-SubCell"/>
</dbReference>
<dbReference type="InterPro" id="IPR011014">
    <property type="entry name" value="MscS_channel_TM-2"/>
</dbReference>
<sequence>MIKIEKNRKLLQWLLRLLILLLYSTVHPVAHSQDSLFYSQQFIWKEKQAQVHYWKQVQDTFSTTVDSIKKSVLFERTAPDSTELDSTLVFLGAAKKEISQYIYEIKTARTNWLSTPELVQVEADSLVMEELLETDSIKKIAKDLIDTLPPLIRGYERLIGDVVYLERWISRQQAEIGTIAVDSATVEMNPVRRHMVRVVQSNLGKDGSSSGFFDYPAWSSRLFLILISLLYFYWMYKLGRKTEQGDEEFRLYQNEPLWIPFLKACILFLVLLPFASFSVPVLILESSYLLVFVFLYIILYQELSTFKRRVLGLIFVSYIILISANLFLSTLWWTKAYAILANILSIAVVWFMGRRTDIDNPIGYIHRYARWLIILGYFLAVVLNIMGYVSFARMWSLAAGIGLLQVIALRAVREMLLHDIEQQYNKVKPEALFRRFDLKRMLLSFDRLFRFCAVVLIVLVLLNNFHLVREASSLLERLLMTEHKIGGLTFAYANLLLALAVIWLANWFQKNLKSLLDDTSPKDELQVRKMTLFPLFRLLIIVIGFLLGISILGLGIDKLTVIIGALSVGIGLGLQNVINNFVSGIILVFEKPFKIGDYVELADKKGQVMEIGIRSSTLLTDEGARVIIPNGDLLSGRLVNWTFRDADIRVNLKLTVDNTIPVEDIKKELKIKLASFDEIDRSISTKIFTKEITADSYQLTIQVGIKHVRYIERFRSRFLESFKKDMDARGVKISSS</sequence>
<keyword evidence="9" id="KW-1185">Reference proteome</keyword>
<evidence type="ECO:0000256" key="5">
    <source>
        <dbReference type="ARBA" id="ARBA00023136"/>
    </source>
</evidence>
<dbReference type="Gene3D" id="2.30.30.60">
    <property type="match status" value="1"/>
</dbReference>
<keyword evidence="4 6" id="KW-1133">Transmembrane helix</keyword>
<keyword evidence="5 6" id="KW-0472">Membrane</keyword>
<feature type="transmembrane region" description="Helical" evidence="6">
    <location>
        <begin position="485"/>
        <end position="505"/>
    </location>
</feature>
<organism evidence="8 9">
    <name type="scientific">Sphingobacterium phlebotomi</name>
    <dbReference type="NCBI Taxonomy" id="2605433"/>
    <lineage>
        <taxon>Bacteria</taxon>
        <taxon>Pseudomonadati</taxon>
        <taxon>Bacteroidota</taxon>
        <taxon>Sphingobacteriia</taxon>
        <taxon>Sphingobacteriales</taxon>
        <taxon>Sphingobacteriaceae</taxon>
        <taxon>Sphingobacterium</taxon>
    </lineage>
</organism>
<feature type="transmembrane region" description="Helical" evidence="6">
    <location>
        <begin position="448"/>
        <end position="465"/>
    </location>
</feature>
<evidence type="ECO:0000256" key="1">
    <source>
        <dbReference type="ARBA" id="ARBA00004141"/>
    </source>
</evidence>
<comment type="subcellular location">
    <subcellularLocation>
        <location evidence="1">Membrane</location>
        <topology evidence="1">Multi-pass membrane protein</topology>
    </subcellularLocation>
</comment>
<dbReference type="InterPro" id="IPR023408">
    <property type="entry name" value="MscS_beta-dom_sf"/>
</dbReference>
<feature type="transmembrane region" description="Helical" evidence="6">
    <location>
        <begin position="310"/>
        <end position="328"/>
    </location>
</feature>
<dbReference type="RefSeq" id="WP_148920172.1">
    <property type="nucleotide sequence ID" value="NZ_VTAV01000012.1"/>
</dbReference>
<dbReference type="SUPFAM" id="SSF50182">
    <property type="entry name" value="Sm-like ribonucleoproteins"/>
    <property type="match status" value="1"/>
</dbReference>
<evidence type="ECO:0000256" key="3">
    <source>
        <dbReference type="ARBA" id="ARBA00022692"/>
    </source>
</evidence>
<dbReference type="Proteomes" id="UP000322362">
    <property type="component" value="Unassembled WGS sequence"/>
</dbReference>
<feature type="transmembrane region" description="Helical" evidence="6">
    <location>
        <begin position="562"/>
        <end position="589"/>
    </location>
</feature>
<evidence type="ECO:0000313" key="9">
    <source>
        <dbReference type="Proteomes" id="UP000322362"/>
    </source>
</evidence>
<keyword evidence="3 6" id="KW-0812">Transmembrane</keyword>